<evidence type="ECO:0000256" key="2">
    <source>
        <dbReference type="ARBA" id="ARBA00022475"/>
    </source>
</evidence>
<sequence>MYIPPSVLESDTSSDTIVDERQKLSLRCRASGYPTPSVTWRREDGKDINQGLYGGKKFFAAKVDGEYLNITQVTREDMGAYLCISSNGVPPIRPKIKVQNQLVGAPVSTDVQLECRCEASPKPLTSWIRSDGWCLASQSNVSKIGAKLIPSFAEPMANVSISTGRNTMLECTIDNLAEYKVAWLKMDKNSEPTLLTIHTQSLIQDNRFRVSHNNHRQWYLHINNVQISDKGFYMCQINAEQMQSQVGYLDVLVPPSVLESDTSSDTIVDERQKLSLRCRASGYPTPSVTWRREDGKDINQGLYGGKKFFAAKVDGEYLNITQVTREDMGAYLCISSNGVPPSDSTFWRLDVLAQLFSAEQSRDCGDNNLERDLGAELSPKYLLMAVKAILRPAALLWISRSVPVYTPLSGVALQSSTRHIQTNTTHKLSYTIRPKIKVQNQLVGAPVSTDVQLECRCEASPKPLTSWIRSDG</sequence>
<organism evidence="10">
    <name type="scientific">Medioppia subpectinata</name>
    <dbReference type="NCBI Taxonomy" id="1979941"/>
    <lineage>
        <taxon>Eukaryota</taxon>
        <taxon>Metazoa</taxon>
        <taxon>Ecdysozoa</taxon>
        <taxon>Arthropoda</taxon>
        <taxon>Chelicerata</taxon>
        <taxon>Arachnida</taxon>
        <taxon>Acari</taxon>
        <taxon>Acariformes</taxon>
        <taxon>Sarcoptiformes</taxon>
        <taxon>Oribatida</taxon>
        <taxon>Brachypylina</taxon>
        <taxon>Oppioidea</taxon>
        <taxon>Oppiidae</taxon>
        <taxon>Medioppia</taxon>
    </lineage>
</organism>
<dbReference type="InterPro" id="IPR003599">
    <property type="entry name" value="Ig_sub"/>
</dbReference>
<protein>
    <recommendedName>
        <fullName evidence="9">Ig-like domain-containing protein</fullName>
    </recommendedName>
</protein>
<evidence type="ECO:0000256" key="4">
    <source>
        <dbReference type="ARBA" id="ARBA00022737"/>
    </source>
</evidence>
<keyword evidence="6" id="KW-1015">Disulfide bond</keyword>
<feature type="domain" description="Ig-like" evidence="9">
    <location>
        <begin position="150"/>
        <end position="247"/>
    </location>
</feature>
<dbReference type="EMBL" id="CAJPIZ010007604">
    <property type="protein sequence ID" value="CAG2110433.1"/>
    <property type="molecule type" value="Genomic_DNA"/>
</dbReference>
<dbReference type="SMART" id="SM00406">
    <property type="entry name" value="IGv"/>
    <property type="match status" value="3"/>
</dbReference>
<dbReference type="SUPFAM" id="SSF48726">
    <property type="entry name" value="Immunoglobulin"/>
    <property type="match status" value="3"/>
</dbReference>
<keyword evidence="5" id="KW-0472">Membrane</keyword>
<keyword evidence="2" id="KW-1003">Cell membrane</keyword>
<gene>
    <name evidence="10" type="ORF">OSB1V03_LOCUS10417</name>
</gene>
<evidence type="ECO:0000256" key="7">
    <source>
        <dbReference type="ARBA" id="ARBA00023180"/>
    </source>
</evidence>
<keyword evidence="7" id="KW-0325">Glycoprotein</keyword>
<evidence type="ECO:0000313" key="10">
    <source>
        <dbReference type="EMBL" id="CAD7630003.1"/>
    </source>
</evidence>
<keyword evidence="4" id="KW-0677">Repeat</keyword>
<dbReference type="GO" id="GO:0043005">
    <property type="term" value="C:neuron projection"/>
    <property type="evidence" value="ECO:0007669"/>
    <property type="project" value="TreeGrafter"/>
</dbReference>
<evidence type="ECO:0000256" key="5">
    <source>
        <dbReference type="ARBA" id="ARBA00023136"/>
    </source>
</evidence>
<name>A0A7R9KVE0_9ACAR</name>
<dbReference type="SMART" id="SM00408">
    <property type="entry name" value="IGc2"/>
    <property type="match status" value="3"/>
</dbReference>
<dbReference type="SMART" id="SM00409">
    <property type="entry name" value="IG"/>
    <property type="match status" value="3"/>
</dbReference>
<keyword evidence="8" id="KW-0393">Immunoglobulin domain</keyword>
<keyword evidence="11" id="KW-1185">Reference proteome</keyword>
<dbReference type="PROSITE" id="PS50835">
    <property type="entry name" value="IG_LIKE"/>
    <property type="match status" value="3"/>
</dbReference>
<dbReference type="FunFam" id="2.60.40.10:FF:000328">
    <property type="entry name" value="CLUMA_CG000981, isoform A"/>
    <property type="match status" value="2"/>
</dbReference>
<dbReference type="PANTHER" id="PTHR12231">
    <property type="entry name" value="CTX-RELATED TYPE I TRANSMEMBRANE PROTEIN"/>
    <property type="match status" value="1"/>
</dbReference>
<proteinExistence type="predicted"/>
<dbReference type="InterPro" id="IPR013106">
    <property type="entry name" value="Ig_V-set"/>
</dbReference>
<dbReference type="AlphaFoldDB" id="A0A7R9KVE0"/>
<dbReference type="Gene3D" id="2.60.40.10">
    <property type="entry name" value="Immunoglobulins"/>
    <property type="match status" value="3"/>
</dbReference>
<dbReference type="CDD" id="cd00099">
    <property type="entry name" value="IgV"/>
    <property type="match status" value="1"/>
</dbReference>
<dbReference type="Pfam" id="PF07679">
    <property type="entry name" value="I-set"/>
    <property type="match status" value="1"/>
</dbReference>
<dbReference type="InterPro" id="IPR007110">
    <property type="entry name" value="Ig-like_dom"/>
</dbReference>
<dbReference type="PANTHER" id="PTHR12231:SF253">
    <property type="entry name" value="DPR-INTERACTING PROTEIN ETA, ISOFORM B-RELATED"/>
    <property type="match status" value="1"/>
</dbReference>
<feature type="domain" description="Ig-like" evidence="9">
    <location>
        <begin position="5"/>
        <end position="99"/>
    </location>
</feature>
<evidence type="ECO:0000259" key="9">
    <source>
        <dbReference type="PROSITE" id="PS50835"/>
    </source>
</evidence>
<dbReference type="InterPro" id="IPR013783">
    <property type="entry name" value="Ig-like_fold"/>
</dbReference>
<dbReference type="Proteomes" id="UP000759131">
    <property type="component" value="Unassembled WGS sequence"/>
</dbReference>
<dbReference type="InterPro" id="IPR013098">
    <property type="entry name" value="Ig_I-set"/>
</dbReference>
<comment type="subcellular location">
    <subcellularLocation>
        <location evidence="1">Cell membrane</location>
    </subcellularLocation>
</comment>
<reference evidence="10" key="1">
    <citation type="submission" date="2020-11" db="EMBL/GenBank/DDBJ databases">
        <authorList>
            <person name="Tran Van P."/>
        </authorList>
    </citation>
    <scope>NUCLEOTIDE SEQUENCE</scope>
</reference>
<evidence type="ECO:0000256" key="6">
    <source>
        <dbReference type="ARBA" id="ARBA00023157"/>
    </source>
</evidence>
<feature type="non-terminal residue" evidence="10">
    <location>
        <position position="472"/>
    </location>
</feature>
<dbReference type="Pfam" id="PF13927">
    <property type="entry name" value="Ig_3"/>
    <property type="match status" value="2"/>
</dbReference>
<dbReference type="InterPro" id="IPR003598">
    <property type="entry name" value="Ig_sub2"/>
</dbReference>
<evidence type="ECO:0000256" key="8">
    <source>
        <dbReference type="ARBA" id="ARBA00023319"/>
    </source>
</evidence>
<feature type="domain" description="Ig-like" evidence="9">
    <location>
        <begin position="255"/>
        <end position="338"/>
    </location>
</feature>
<dbReference type="EMBL" id="OC862179">
    <property type="protein sequence ID" value="CAD7630003.1"/>
    <property type="molecule type" value="Genomic_DNA"/>
</dbReference>
<dbReference type="OrthoDB" id="10012075at2759"/>
<keyword evidence="3" id="KW-0732">Signal</keyword>
<evidence type="ECO:0000313" key="11">
    <source>
        <dbReference type="Proteomes" id="UP000759131"/>
    </source>
</evidence>
<evidence type="ECO:0000256" key="1">
    <source>
        <dbReference type="ARBA" id="ARBA00004236"/>
    </source>
</evidence>
<dbReference type="InterPro" id="IPR051170">
    <property type="entry name" value="Neural/epithelial_adhesion"/>
</dbReference>
<dbReference type="GO" id="GO:0005886">
    <property type="term" value="C:plasma membrane"/>
    <property type="evidence" value="ECO:0007669"/>
    <property type="project" value="UniProtKB-SubCell"/>
</dbReference>
<dbReference type="InterPro" id="IPR036179">
    <property type="entry name" value="Ig-like_dom_sf"/>
</dbReference>
<evidence type="ECO:0000256" key="3">
    <source>
        <dbReference type="ARBA" id="ARBA00022729"/>
    </source>
</evidence>
<accession>A0A7R9KVE0</accession>